<keyword evidence="1" id="KW-0175">Coiled coil</keyword>
<name>A0A8H3G0C3_9LECA</name>
<reference evidence="3" key="1">
    <citation type="submission" date="2021-03" db="EMBL/GenBank/DDBJ databases">
        <authorList>
            <person name="Tagirdzhanova G."/>
        </authorList>
    </citation>
    <scope>NUCLEOTIDE SEQUENCE</scope>
</reference>
<feature type="coiled-coil region" evidence="1">
    <location>
        <begin position="694"/>
        <end position="728"/>
    </location>
</feature>
<comment type="caution">
    <text evidence="3">The sequence shown here is derived from an EMBL/GenBank/DDBJ whole genome shotgun (WGS) entry which is preliminary data.</text>
</comment>
<feature type="region of interest" description="Disordered" evidence="2">
    <location>
        <begin position="1"/>
        <end position="89"/>
    </location>
</feature>
<dbReference type="Proteomes" id="UP000664521">
    <property type="component" value="Unassembled WGS sequence"/>
</dbReference>
<dbReference type="EMBL" id="CAJPDS010000071">
    <property type="protein sequence ID" value="CAF9933931.1"/>
    <property type="molecule type" value="Genomic_DNA"/>
</dbReference>
<sequence>MPRQKGESHERVAPSEIRRRALPRALRAGDNLSEPLTSSDNNVASENDSDPGESQSVINGIEFSVPQLPSRRISPENWTTRPYRDDGALRTRNRAMEDMVERQLPPEEIGMMIQRLEKRADQREQRTYVEGVAMADVHESAITPSVGLTFLPGADSPRVARYEQTNMTSEVPDQKDAMWRVNTAGTLLKNFDVSSDMSIIQVDQTSDVIARAKGRLRKRDSLFQDHRKPVKVGGHDYDAVTIDSECVKIVNDLRIREWDMESTLIEVDSTSLWGLIINCRHLILRKGPEMTFEEKRILLDTMIEDARRLCVRSPILFRMSTRSRIIHSKNTRYGTDQGDMFRTLTTSKGIKETISLSASYYNSLDRVGSNDKMQKFIRPRFLQMICLLLALLNDDDLAELRTFLETTYHLKAERRDIEILILKVIPLLSINSQVFLGALVPAIENFPLYELRDEDDSHCWNVFLHRILKHGYLLPGTIQDLGRDQMSWIVKWPKDGFHTSAVFNNLQYAGSLRTINDIPPVVFHPEASVEEVMVMMTNGSKYTIGSADLERITCLIPGRYTVREPGLRGRNYDLDIQEYHINADLDEAIRIINQIISKTNAWLAGPRRSGSVTRLNGLIRRSNNAPGFLNEYKGSGRLTRNLAILGDARLALGYKIEGRKIPQSDLVRRMVREIQGTREIIFYIERRMNHEADSRSFRDEKLELRRLIEEVKNKVDMAETHRQRVSRDEEISDEPIAKCLYPNSELVGSREPEVWNDYDAWQESDQPHGEMNPLNIHAKQSTVTSVFWLSESIIELSLRGHTSKYFVTPLVPVMEGERNDEVQIGDIAVLAGQYIIIAVHAEDSTPANPGYTMTNYLKITSVETENRTRRGMNRAPKTDEKTLCIFR</sequence>
<gene>
    <name evidence="3" type="ORF">HETSPECPRED_009053</name>
</gene>
<feature type="compositionally biased region" description="Polar residues" evidence="2">
    <location>
        <begin position="34"/>
        <end position="58"/>
    </location>
</feature>
<protein>
    <submittedName>
        <fullName evidence="3">Uncharacterized protein</fullName>
    </submittedName>
</protein>
<evidence type="ECO:0000256" key="1">
    <source>
        <dbReference type="SAM" id="Coils"/>
    </source>
</evidence>
<evidence type="ECO:0000313" key="3">
    <source>
        <dbReference type="EMBL" id="CAF9933931.1"/>
    </source>
</evidence>
<evidence type="ECO:0000313" key="4">
    <source>
        <dbReference type="Proteomes" id="UP000664521"/>
    </source>
</evidence>
<accession>A0A8H3G0C3</accession>
<feature type="compositionally biased region" description="Basic and acidic residues" evidence="2">
    <location>
        <begin position="1"/>
        <end position="19"/>
    </location>
</feature>
<keyword evidence="4" id="KW-1185">Reference proteome</keyword>
<proteinExistence type="predicted"/>
<evidence type="ECO:0000256" key="2">
    <source>
        <dbReference type="SAM" id="MobiDB-lite"/>
    </source>
</evidence>
<dbReference type="AlphaFoldDB" id="A0A8H3G0C3"/>
<dbReference type="OrthoDB" id="4161001at2759"/>
<organism evidence="3 4">
    <name type="scientific">Heterodermia speciosa</name>
    <dbReference type="NCBI Taxonomy" id="116794"/>
    <lineage>
        <taxon>Eukaryota</taxon>
        <taxon>Fungi</taxon>
        <taxon>Dikarya</taxon>
        <taxon>Ascomycota</taxon>
        <taxon>Pezizomycotina</taxon>
        <taxon>Lecanoromycetes</taxon>
        <taxon>OSLEUM clade</taxon>
        <taxon>Lecanoromycetidae</taxon>
        <taxon>Caliciales</taxon>
        <taxon>Physciaceae</taxon>
        <taxon>Heterodermia</taxon>
    </lineage>
</organism>